<keyword evidence="2" id="KW-1185">Reference proteome</keyword>
<dbReference type="Gramene" id="TuG1812G0500001835.01.T01">
    <property type="protein sequence ID" value="TuG1812G0500001835.01.T01"/>
    <property type="gene ID" value="TuG1812G0500001835.01"/>
</dbReference>
<proteinExistence type="predicted"/>
<evidence type="ECO:0000313" key="2">
    <source>
        <dbReference type="Proteomes" id="UP000015106"/>
    </source>
</evidence>
<name>A0A8R7UHF1_TRIUA</name>
<dbReference type="EnsemblPlants" id="TuG1812G0500001835.01.T02">
    <property type="protein sequence ID" value="TuG1812G0500001835.01.T02"/>
    <property type="gene ID" value="TuG1812G0500001835.01"/>
</dbReference>
<sequence length="95" mass="10724">MSTSPPLQNMDARDSATNIGECVLLRCCDIYTLWKKPLFDLQGMLIWNLLLTDQSGLLAAGWLHVTPQCTRERVHDWQLVVGNGTKMSTECSWIS</sequence>
<dbReference type="Gramene" id="TuG1812G0500001835.01.T02">
    <property type="protein sequence ID" value="TuG1812G0500001835.01.T02"/>
    <property type="gene ID" value="TuG1812G0500001835.01"/>
</dbReference>
<reference evidence="1" key="2">
    <citation type="submission" date="2018-03" db="EMBL/GenBank/DDBJ databases">
        <title>The Triticum urartu genome reveals the dynamic nature of wheat genome evolution.</title>
        <authorList>
            <person name="Ling H."/>
            <person name="Ma B."/>
            <person name="Shi X."/>
            <person name="Liu H."/>
            <person name="Dong L."/>
            <person name="Sun H."/>
            <person name="Cao Y."/>
            <person name="Gao Q."/>
            <person name="Zheng S."/>
            <person name="Li Y."/>
            <person name="Yu Y."/>
            <person name="Du H."/>
            <person name="Qi M."/>
            <person name="Li Y."/>
            <person name="Yu H."/>
            <person name="Cui Y."/>
            <person name="Wang N."/>
            <person name="Chen C."/>
            <person name="Wu H."/>
            <person name="Zhao Y."/>
            <person name="Zhang J."/>
            <person name="Li Y."/>
            <person name="Zhou W."/>
            <person name="Zhang B."/>
            <person name="Hu W."/>
            <person name="Eijk M."/>
            <person name="Tang J."/>
            <person name="Witsenboer H."/>
            <person name="Zhao S."/>
            <person name="Li Z."/>
            <person name="Zhang A."/>
            <person name="Wang D."/>
            <person name="Liang C."/>
        </authorList>
    </citation>
    <scope>NUCLEOTIDE SEQUENCE [LARGE SCALE GENOMIC DNA]</scope>
    <source>
        <strain evidence="1">cv. G1812</strain>
    </source>
</reference>
<reference evidence="2" key="1">
    <citation type="journal article" date="2013" name="Nature">
        <title>Draft genome of the wheat A-genome progenitor Triticum urartu.</title>
        <authorList>
            <person name="Ling H.Q."/>
            <person name="Zhao S."/>
            <person name="Liu D."/>
            <person name="Wang J."/>
            <person name="Sun H."/>
            <person name="Zhang C."/>
            <person name="Fan H."/>
            <person name="Li D."/>
            <person name="Dong L."/>
            <person name="Tao Y."/>
            <person name="Gao C."/>
            <person name="Wu H."/>
            <person name="Li Y."/>
            <person name="Cui Y."/>
            <person name="Guo X."/>
            <person name="Zheng S."/>
            <person name="Wang B."/>
            <person name="Yu K."/>
            <person name="Liang Q."/>
            <person name="Yang W."/>
            <person name="Lou X."/>
            <person name="Chen J."/>
            <person name="Feng M."/>
            <person name="Jian J."/>
            <person name="Zhang X."/>
            <person name="Luo G."/>
            <person name="Jiang Y."/>
            <person name="Liu J."/>
            <person name="Wang Z."/>
            <person name="Sha Y."/>
            <person name="Zhang B."/>
            <person name="Wu H."/>
            <person name="Tang D."/>
            <person name="Shen Q."/>
            <person name="Xue P."/>
            <person name="Zou S."/>
            <person name="Wang X."/>
            <person name="Liu X."/>
            <person name="Wang F."/>
            <person name="Yang Y."/>
            <person name="An X."/>
            <person name="Dong Z."/>
            <person name="Zhang K."/>
            <person name="Zhang X."/>
            <person name="Luo M.C."/>
            <person name="Dvorak J."/>
            <person name="Tong Y."/>
            <person name="Wang J."/>
            <person name="Yang H."/>
            <person name="Li Z."/>
            <person name="Wang D."/>
            <person name="Zhang A."/>
            <person name="Wang J."/>
        </authorList>
    </citation>
    <scope>NUCLEOTIDE SEQUENCE</scope>
    <source>
        <strain evidence="2">cv. G1812</strain>
    </source>
</reference>
<reference evidence="1" key="3">
    <citation type="submission" date="2022-06" db="UniProtKB">
        <authorList>
            <consortium name="EnsemblPlants"/>
        </authorList>
    </citation>
    <scope>IDENTIFICATION</scope>
</reference>
<protein>
    <submittedName>
        <fullName evidence="1">Uncharacterized protein</fullName>
    </submittedName>
</protein>
<accession>A0A8R7UHF1</accession>
<dbReference type="AlphaFoldDB" id="A0A8R7UHF1"/>
<evidence type="ECO:0000313" key="1">
    <source>
        <dbReference type="EnsemblPlants" id="TuG1812G0500001835.01.T01"/>
    </source>
</evidence>
<dbReference type="EnsemblPlants" id="TuG1812G0500001835.01.T01">
    <property type="protein sequence ID" value="TuG1812G0500001835.01.T01"/>
    <property type="gene ID" value="TuG1812G0500001835.01"/>
</dbReference>
<organism evidence="1 2">
    <name type="scientific">Triticum urartu</name>
    <name type="common">Red wild einkorn</name>
    <name type="synonym">Crithodium urartu</name>
    <dbReference type="NCBI Taxonomy" id="4572"/>
    <lineage>
        <taxon>Eukaryota</taxon>
        <taxon>Viridiplantae</taxon>
        <taxon>Streptophyta</taxon>
        <taxon>Embryophyta</taxon>
        <taxon>Tracheophyta</taxon>
        <taxon>Spermatophyta</taxon>
        <taxon>Magnoliopsida</taxon>
        <taxon>Liliopsida</taxon>
        <taxon>Poales</taxon>
        <taxon>Poaceae</taxon>
        <taxon>BOP clade</taxon>
        <taxon>Pooideae</taxon>
        <taxon>Triticodae</taxon>
        <taxon>Triticeae</taxon>
        <taxon>Triticinae</taxon>
        <taxon>Triticum</taxon>
    </lineage>
</organism>
<dbReference type="Proteomes" id="UP000015106">
    <property type="component" value="Chromosome 5"/>
</dbReference>